<keyword evidence="3" id="KW-1185">Reference proteome</keyword>
<feature type="region of interest" description="Disordered" evidence="1">
    <location>
        <begin position="1"/>
        <end position="139"/>
    </location>
</feature>
<comment type="caution">
    <text evidence="2">The sequence shown here is derived from an EMBL/GenBank/DDBJ whole genome shotgun (WGS) entry which is preliminary data.</text>
</comment>
<dbReference type="Proteomes" id="UP000587396">
    <property type="component" value="Unassembled WGS sequence"/>
</dbReference>
<feature type="compositionally biased region" description="Pro residues" evidence="1">
    <location>
        <begin position="63"/>
        <end position="72"/>
    </location>
</feature>
<evidence type="ECO:0000313" key="2">
    <source>
        <dbReference type="EMBL" id="MBC2890186.1"/>
    </source>
</evidence>
<proteinExistence type="predicted"/>
<organism evidence="2 3">
    <name type="scientific">Gordonibacter massiliensis</name>
    <name type="common">ex Traore et al. 2017</name>
    <dbReference type="NCBI Taxonomy" id="1841863"/>
    <lineage>
        <taxon>Bacteria</taxon>
        <taxon>Bacillati</taxon>
        <taxon>Actinomycetota</taxon>
        <taxon>Coriobacteriia</taxon>
        <taxon>Eggerthellales</taxon>
        <taxon>Eggerthellaceae</taxon>
        <taxon>Gordonibacter</taxon>
    </lineage>
</organism>
<dbReference type="AlphaFoldDB" id="A0A842JGP1"/>
<evidence type="ECO:0000256" key="1">
    <source>
        <dbReference type="SAM" id="MobiDB-lite"/>
    </source>
</evidence>
<gene>
    <name evidence="2" type="ORF">H7313_12675</name>
</gene>
<reference evidence="2 3" key="1">
    <citation type="submission" date="2020-08" db="EMBL/GenBank/DDBJ databases">
        <authorList>
            <person name="Liu C."/>
            <person name="Sun Q."/>
        </authorList>
    </citation>
    <scope>NUCLEOTIDE SEQUENCE [LARGE SCALE GENOMIC DNA]</scope>
    <source>
        <strain evidence="2 3">N22</strain>
    </source>
</reference>
<feature type="compositionally biased region" description="Pro residues" evidence="1">
    <location>
        <begin position="111"/>
        <end position="136"/>
    </location>
</feature>
<protein>
    <submittedName>
        <fullName evidence="2">Uncharacterized protein</fullName>
    </submittedName>
</protein>
<dbReference type="RefSeq" id="WP_185905918.1">
    <property type="nucleotide sequence ID" value="NZ_JACMSE010000010.1"/>
</dbReference>
<dbReference type="EMBL" id="JACMSE010000010">
    <property type="protein sequence ID" value="MBC2890186.1"/>
    <property type="molecule type" value="Genomic_DNA"/>
</dbReference>
<sequence>MTDSEHQNPGDAPAPQPDGSSEPAVPPPPPSPYEQPPLPGSEPPAPYGAPYPPHQPPYGQACPPQPAQPPYGQPVYPAQQPPQPYQRQNPFAQTGQAPTGQTPPYGGGQQPPYPPYGAGPQPPVPPYPAQPYPATPQQPEKKKAWPWVLSGCLLLILLLGIGGCVSCTACTVISDIANDRYGYDYPYGYDYGDSSDSGTIGLFTLSDIEEAFDGDLGKVEDGRCTPGVFEVGKDIEPGRYYFEGSQDQEANFYVFDGEGDGSYSLGEAVVYFGNYFADLEEGDVVAFDAADDLRFYPLSQADFKPAGPPYASGLYRVGTDIPAGTYAVTVNAAAADAAAQDCAAFVMKDLDFDDDSITDTKYVAHGGSQTVTVKDGDYLELYGTTAAPAAEESAS</sequence>
<name>A0A842JGP1_9ACTN</name>
<feature type="compositionally biased region" description="Low complexity" evidence="1">
    <location>
        <begin position="85"/>
        <end position="104"/>
    </location>
</feature>
<accession>A0A842JGP1</accession>
<evidence type="ECO:0000313" key="3">
    <source>
        <dbReference type="Proteomes" id="UP000587396"/>
    </source>
</evidence>
<feature type="compositionally biased region" description="Pro residues" evidence="1">
    <location>
        <begin position="24"/>
        <end position="56"/>
    </location>
</feature>